<accession>A0A4R0NAG5</accession>
<evidence type="ECO:0000256" key="1">
    <source>
        <dbReference type="SAM" id="Phobius"/>
    </source>
</evidence>
<dbReference type="AlphaFoldDB" id="A0A4R0NAG5"/>
<evidence type="ECO:0000313" key="3">
    <source>
        <dbReference type="Proteomes" id="UP000291117"/>
    </source>
</evidence>
<keyword evidence="1" id="KW-1133">Transmembrane helix</keyword>
<reference evidence="2 3" key="1">
    <citation type="submission" date="2019-02" db="EMBL/GenBank/DDBJ databases">
        <title>Pedobacter sp. RP-3-8 sp. nov., isolated from Arctic soil.</title>
        <authorList>
            <person name="Dahal R.H."/>
        </authorList>
    </citation>
    <scope>NUCLEOTIDE SEQUENCE [LARGE SCALE GENOMIC DNA]</scope>
    <source>
        <strain evidence="2 3">RP-3-8</strain>
    </source>
</reference>
<sequence>MDKNQIPLEEQVKIAERDKYIAESKKALAEADKIYFEYGESKRESQKKWWQTKNFRQQLIAVLLGVSLIGFYLNYVVIPTTQAEAIRLNLKNAVAEKNLDSKAKELDSIKKALLKNGIFLNSFRKNLTYKAQVIDSLKKTINDIQRTNETVNLILSKKRLDTIKLNLAQNKLRNLNHKFGKQETILNSVSKESSSIGANEPIVHFRPKYGNQLIDEIRIYIYSAESLRFSALKEFVISKEINSTSLPQGDYYLEIASDVYKLKSDVKSKKFTVDLNKNELWIDFDLEKK</sequence>
<organism evidence="2 3">
    <name type="scientific">Pedobacter hiemivivus</name>
    <dbReference type="NCBI Taxonomy" id="2530454"/>
    <lineage>
        <taxon>Bacteria</taxon>
        <taxon>Pseudomonadati</taxon>
        <taxon>Bacteroidota</taxon>
        <taxon>Sphingobacteriia</taxon>
        <taxon>Sphingobacteriales</taxon>
        <taxon>Sphingobacteriaceae</taxon>
        <taxon>Pedobacter</taxon>
    </lineage>
</organism>
<proteinExistence type="predicted"/>
<protein>
    <submittedName>
        <fullName evidence="2">Uncharacterized protein</fullName>
    </submittedName>
</protein>
<keyword evidence="1" id="KW-0812">Transmembrane</keyword>
<dbReference type="EMBL" id="SJSM01000004">
    <property type="protein sequence ID" value="TCC97210.1"/>
    <property type="molecule type" value="Genomic_DNA"/>
</dbReference>
<dbReference type="RefSeq" id="WP_131608623.1">
    <property type="nucleotide sequence ID" value="NZ_SJSM01000004.1"/>
</dbReference>
<keyword evidence="3" id="KW-1185">Reference proteome</keyword>
<evidence type="ECO:0000313" key="2">
    <source>
        <dbReference type="EMBL" id="TCC97210.1"/>
    </source>
</evidence>
<name>A0A4R0NAG5_9SPHI</name>
<gene>
    <name evidence="2" type="ORF">EZ444_10190</name>
</gene>
<dbReference type="Proteomes" id="UP000291117">
    <property type="component" value="Unassembled WGS sequence"/>
</dbReference>
<feature type="transmembrane region" description="Helical" evidence="1">
    <location>
        <begin position="59"/>
        <end position="78"/>
    </location>
</feature>
<keyword evidence="1" id="KW-0472">Membrane</keyword>
<comment type="caution">
    <text evidence="2">The sequence shown here is derived from an EMBL/GenBank/DDBJ whole genome shotgun (WGS) entry which is preliminary data.</text>
</comment>